<dbReference type="AlphaFoldDB" id="A0A1H3KZT0"/>
<dbReference type="PANTHER" id="PTHR40033:SF1">
    <property type="entry name" value="CITRATE-SODIUM SYMPORTER"/>
    <property type="match status" value="1"/>
</dbReference>
<protein>
    <submittedName>
        <fullName evidence="3">Citrate carrier protein, CCS family</fullName>
    </submittedName>
</protein>
<keyword evidence="1 2" id="KW-0472">Membrane</keyword>
<dbReference type="EMBL" id="FNQE01000002">
    <property type="protein sequence ID" value="SDY57702.1"/>
    <property type="molecule type" value="Genomic_DNA"/>
</dbReference>
<feature type="transmembrane region" description="Helical" evidence="2">
    <location>
        <begin position="349"/>
        <end position="375"/>
    </location>
</feature>
<keyword evidence="1" id="KW-0813">Transport</keyword>
<gene>
    <name evidence="3" type="ORF">SAMN05660462_00392</name>
</gene>
<comment type="similarity">
    <text evidence="1">Belongs to the 2-hydroxycarboxylate transporter (2-HCT) (TC 2.A.24) family.</text>
</comment>
<feature type="transmembrane region" description="Helical" evidence="2">
    <location>
        <begin position="105"/>
        <end position="127"/>
    </location>
</feature>
<dbReference type="GO" id="GO:0008514">
    <property type="term" value="F:organic anion transmembrane transporter activity"/>
    <property type="evidence" value="ECO:0007669"/>
    <property type="project" value="InterPro"/>
</dbReference>
<keyword evidence="1" id="KW-0769">Symport</keyword>
<dbReference type="RefSeq" id="WP_091726415.1">
    <property type="nucleotide sequence ID" value="NZ_FNQE01000002.1"/>
</dbReference>
<feature type="transmembrane region" description="Helical" evidence="2">
    <location>
        <begin position="283"/>
        <end position="305"/>
    </location>
</feature>
<feature type="transmembrane region" description="Helical" evidence="2">
    <location>
        <begin position="326"/>
        <end position="343"/>
    </location>
</feature>
<evidence type="ECO:0000313" key="3">
    <source>
        <dbReference type="EMBL" id="SDY57702.1"/>
    </source>
</evidence>
<feature type="transmembrane region" description="Helical" evidence="2">
    <location>
        <begin position="139"/>
        <end position="161"/>
    </location>
</feature>
<keyword evidence="2" id="KW-0812">Transmembrane</keyword>
<evidence type="ECO:0000256" key="1">
    <source>
        <dbReference type="PIRNR" id="PIRNR005348"/>
    </source>
</evidence>
<dbReference type="PIRSF" id="PIRSF005348">
    <property type="entry name" value="YxkH"/>
    <property type="match status" value="1"/>
</dbReference>
<proteinExistence type="inferred from homology"/>
<accession>A0A1H3KZT0</accession>
<keyword evidence="2" id="KW-1133">Transmembrane helix</keyword>
<dbReference type="GO" id="GO:0015293">
    <property type="term" value="F:symporter activity"/>
    <property type="evidence" value="ECO:0007669"/>
    <property type="project" value="UniProtKB-UniRule"/>
</dbReference>
<feature type="transmembrane region" description="Helical" evidence="2">
    <location>
        <begin position="420"/>
        <end position="439"/>
    </location>
</feature>
<evidence type="ECO:0000256" key="2">
    <source>
        <dbReference type="SAM" id="Phobius"/>
    </source>
</evidence>
<dbReference type="GO" id="GO:0005886">
    <property type="term" value="C:plasma membrane"/>
    <property type="evidence" value="ECO:0007669"/>
    <property type="project" value="UniProtKB-UniRule"/>
</dbReference>
<reference evidence="4" key="1">
    <citation type="submission" date="2016-10" db="EMBL/GenBank/DDBJ databases">
        <authorList>
            <person name="Varghese N."/>
            <person name="Submissions S."/>
        </authorList>
    </citation>
    <scope>NUCLEOTIDE SEQUENCE [LARGE SCALE GENOMIC DNA]</scope>
    <source>
        <strain evidence="4">DSM 21650</strain>
    </source>
</reference>
<feature type="transmembrane region" description="Helical" evidence="2">
    <location>
        <begin position="45"/>
        <end position="61"/>
    </location>
</feature>
<keyword evidence="4" id="KW-1185">Reference proteome</keyword>
<name>A0A1H3KZT0_9FIRM</name>
<dbReference type="STRING" id="415015.SAMN05660462_00392"/>
<evidence type="ECO:0000313" key="4">
    <source>
        <dbReference type="Proteomes" id="UP000198625"/>
    </source>
</evidence>
<feature type="transmembrane region" description="Helical" evidence="2">
    <location>
        <begin position="73"/>
        <end position="93"/>
    </location>
</feature>
<feature type="transmembrane region" description="Helical" evidence="2">
    <location>
        <begin position="202"/>
        <end position="225"/>
    </location>
</feature>
<dbReference type="PANTHER" id="PTHR40033">
    <property type="entry name" value="NA(+)-MALATE SYMPORTER"/>
    <property type="match status" value="1"/>
</dbReference>
<dbReference type="Proteomes" id="UP000198625">
    <property type="component" value="Unassembled WGS sequence"/>
</dbReference>
<dbReference type="InterPro" id="IPR004679">
    <property type="entry name" value="2-OHcarboxylate_transport"/>
</dbReference>
<dbReference type="Pfam" id="PF03390">
    <property type="entry name" value="2HCT"/>
    <property type="match status" value="1"/>
</dbReference>
<organism evidence="3 4">
    <name type="scientific">Proteiniborus ethanoligenes</name>
    <dbReference type="NCBI Taxonomy" id="415015"/>
    <lineage>
        <taxon>Bacteria</taxon>
        <taxon>Bacillati</taxon>
        <taxon>Bacillota</taxon>
        <taxon>Clostridia</taxon>
        <taxon>Eubacteriales</taxon>
        <taxon>Proteiniborus</taxon>
    </lineage>
</organism>
<feature type="transmembrane region" description="Helical" evidence="2">
    <location>
        <begin position="18"/>
        <end position="39"/>
    </location>
</feature>
<sequence>MSNEAINSINQEKKQIKVFGIPIFLFLVVAIIVISASYFDVIPKNLAGAFAVLLVLGAIFGEIGERIPIWNEYVGGGAILAFLGSAFLVYYGIMPEGTIESINAFMKTSSFLDLFISVLITGSILAVNREILIKAVRGYFPAIIGGIILSFVFGGLVGLIFGKSFMETIYMYALPIMGGGTGAGALPMSEMYESITGNSREAFLSFAFPILTIANIICIILAAILNKIGQKRPNLTGNGELVKVGELDVSVKDKKIDITLRDIGAGLLLATTYYVLGRLMSKVILPSIFGIEIHAFAYMVIFAAISNGFNIIPEELKQGARRLQQFFSGQFLWLMMVGVGVAYTDLGEFVGALTISNIIIATAIVIGAFLGSAIVGNLVGFYPIESGISAGLCMANRGGSGDLAVLGSAKRMELMPYAQISSRIGGGIMLVIASIVFGML</sequence>
<dbReference type="OrthoDB" id="8584824at2"/>